<reference evidence="2 3" key="1">
    <citation type="journal article" date="2016" name="Genome Biol. Evol.">
        <title>Gene Family Evolution Reflects Adaptation to Soil Environmental Stressors in the Genome of the Collembolan Orchesella cincta.</title>
        <authorList>
            <person name="Faddeeva-Vakhrusheva A."/>
            <person name="Derks M.F."/>
            <person name="Anvar S.Y."/>
            <person name="Agamennone V."/>
            <person name="Suring W."/>
            <person name="Smit S."/>
            <person name="van Straalen N.M."/>
            <person name="Roelofs D."/>
        </authorList>
    </citation>
    <scope>NUCLEOTIDE SEQUENCE [LARGE SCALE GENOMIC DNA]</scope>
    <source>
        <tissue evidence="2">Mixed pool</tissue>
    </source>
</reference>
<comment type="caution">
    <text evidence="2">The sequence shown here is derived from an EMBL/GenBank/DDBJ whole genome shotgun (WGS) entry which is preliminary data.</text>
</comment>
<sequence>MSKLIALLVVIAIFAVSASAQYVYSGYAAAPLGYGYGGVVAAPVYGGYTTLIKK</sequence>
<evidence type="ECO:0000313" key="2">
    <source>
        <dbReference type="EMBL" id="ODM97362.1"/>
    </source>
</evidence>
<organism evidence="2 3">
    <name type="scientific">Orchesella cincta</name>
    <name type="common">Springtail</name>
    <name type="synonym">Podura cincta</name>
    <dbReference type="NCBI Taxonomy" id="48709"/>
    <lineage>
        <taxon>Eukaryota</taxon>
        <taxon>Metazoa</taxon>
        <taxon>Ecdysozoa</taxon>
        <taxon>Arthropoda</taxon>
        <taxon>Hexapoda</taxon>
        <taxon>Collembola</taxon>
        <taxon>Entomobryomorpha</taxon>
        <taxon>Entomobryoidea</taxon>
        <taxon>Orchesellidae</taxon>
        <taxon>Orchesellinae</taxon>
        <taxon>Orchesella</taxon>
    </lineage>
</organism>
<name>A0A1D2MWM0_ORCCI</name>
<dbReference type="EMBL" id="LJIJ01000450">
    <property type="protein sequence ID" value="ODM97362.1"/>
    <property type="molecule type" value="Genomic_DNA"/>
</dbReference>
<dbReference type="Proteomes" id="UP000094527">
    <property type="component" value="Unassembled WGS sequence"/>
</dbReference>
<accession>A0A1D2MWM0</accession>
<protein>
    <submittedName>
        <fullName evidence="2">Uncharacterized protein</fullName>
    </submittedName>
</protein>
<evidence type="ECO:0000256" key="1">
    <source>
        <dbReference type="SAM" id="SignalP"/>
    </source>
</evidence>
<dbReference type="AlphaFoldDB" id="A0A1D2MWM0"/>
<gene>
    <name evidence="2" type="ORF">Ocin01_09315</name>
</gene>
<evidence type="ECO:0000313" key="3">
    <source>
        <dbReference type="Proteomes" id="UP000094527"/>
    </source>
</evidence>
<keyword evidence="3" id="KW-1185">Reference proteome</keyword>
<feature type="chain" id="PRO_5008904660" evidence="1">
    <location>
        <begin position="21"/>
        <end position="54"/>
    </location>
</feature>
<proteinExistence type="predicted"/>
<feature type="signal peptide" evidence="1">
    <location>
        <begin position="1"/>
        <end position="20"/>
    </location>
</feature>
<keyword evidence="1" id="KW-0732">Signal</keyword>